<protein>
    <recommendedName>
        <fullName evidence="8">Kinesin-like protein</fullName>
    </recommendedName>
</protein>
<dbReference type="PANTHER" id="PTHR37739">
    <property type="entry name" value="KINESIN-LIKE PROTEIN KIN-12D"/>
    <property type="match status" value="1"/>
</dbReference>
<dbReference type="PANTHER" id="PTHR37739:SF14">
    <property type="entry name" value="KINESIN-LIKE PROTEIN KIN-12E"/>
    <property type="match status" value="1"/>
</dbReference>
<dbReference type="EMBL" id="KK785274">
    <property type="protein sequence ID" value="KDO45118.1"/>
    <property type="molecule type" value="Genomic_DNA"/>
</dbReference>
<dbReference type="SMART" id="SM00129">
    <property type="entry name" value="KISc"/>
    <property type="match status" value="1"/>
</dbReference>
<dbReference type="PROSITE" id="PS50067">
    <property type="entry name" value="KINESIN_MOTOR_2"/>
    <property type="match status" value="1"/>
</dbReference>
<dbReference type="STRING" id="2711.A0A067DQG6"/>
<dbReference type="GO" id="GO:0007018">
    <property type="term" value="P:microtubule-based movement"/>
    <property type="evidence" value="ECO:0007669"/>
    <property type="project" value="InterPro"/>
</dbReference>
<dbReference type="Gene3D" id="3.40.850.10">
    <property type="entry name" value="Kinesin motor domain"/>
    <property type="match status" value="1"/>
</dbReference>
<dbReference type="GO" id="GO:0005524">
    <property type="term" value="F:ATP binding"/>
    <property type="evidence" value="ECO:0007669"/>
    <property type="project" value="UniProtKB-KW"/>
</dbReference>
<keyword evidence="12" id="KW-1185">Reference proteome</keyword>
<dbReference type="PROSITE" id="PS00411">
    <property type="entry name" value="KINESIN_MOTOR_1"/>
    <property type="match status" value="1"/>
</dbReference>
<dbReference type="InterPro" id="IPR036961">
    <property type="entry name" value="Kinesin_motor_dom_sf"/>
</dbReference>
<dbReference type="SUPFAM" id="SSF52540">
    <property type="entry name" value="P-loop containing nucleoside triphosphate hydrolases"/>
    <property type="match status" value="1"/>
</dbReference>
<evidence type="ECO:0000256" key="4">
    <source>
        <dbReference type="ARBA" id="ARBA00023054"/>
    </source>
</evidence>
<feature type="coiled-coil region" evidence="9">
    <location>
        <begin position="585"/>
        <end position="646"/>
    </location>
</feature>
<dbReference type="GO" id="GO:0051225">
    <property type="term" value="P:spindle assembly"/>
    <property type="evidence" value="ECO:0000318"/>
    <property type="project" value="GO_Central"/>
</dbReference>
<dbReference type="InterPro" id="IPR044986">
    <property type="entry name" value="KIF15/KIN-12"/>
</dbReference>
<evidence type="ECO:0000256" key="1">
    <source>
        <dbReference type="ARBA" id="ARBA00022701"/>
    </source>
</evidence>
<keyword evidence="5 8" id="KW-0505">Motor protein</keyword>
<dbReference type="SMR" id="A0A067DQG6"/>
<comment type="similarity">
    <text evidence="6">Belongs to the TRAFAC class myosin-kinesin ATPase superfamily. Kinesin family. KIN-12 subfamily.</text>
</comment>
<keyword evidence="1 8" id="KW-0493">Microtubule</keyword>
<evidence type="ECO:0000313" key="11">
    <source>
        <dbReference type="EMBL" id="KDO45118.1"/>
    </source>
</evidence>
<evidence type="ECO:0000256" key="3">
    <source>
        <dbReference type="ARBA" id="ARBA00022840"/>
    </source>
</evidence>
<sequence>MNRASSRSHSVFTCIIESKWESQGVTHHRFARLNLVDLAGSERQKSSGAEGERLKEATNINKSLSTLGLVIMNLVSISNGKSLHVPYRDSKLTFLLQDSLGGNSKTIIIANISPSSCCSLETLSTLKFAQRAKFIKNNAIVNEDASGDVIAMRMEIQQLKKEVSRLRGIAHGGAESLVNDSPTVSFPGSPGSIKWEGLHESFSPLISDKRMSQKKDYELALVGAFRREKEKDISLQALAAENQAALRLAKQREDEIQGLKMRLRFREAGIKRLEAVASGKISAETHLLKEKEECLKEIESFYEGGEREMMSQQIMVLQNKLLEALDWKLMHESDSSAVQEPGSPWRTSVNEENEFLRMQAIHNQAEMETLRKQLEFSLDEKEKLERHVSDLVKKLEEQTCPISAKEETQGFQLSTNVPTINFDDQVELKTMVDAIAVASQREAEAHQTAIGLSKMHDELRLELEVLNKEKSEFNKLNDELQLKHKVLIEEKSNLIELYERKEMEMKREAENLELQLAEMNEENEKLLGLYEKAMQERDEFKRMISLCGQNRAEASGEIYCPEKLVEIDGEAAFADMETEQLNLANIKVTEDLNLVRLKLEKAQEKLSDSANTITLFGSVEKAFAEVDKLSGDIVAMEDSIQAKQQQCGSLKHLCSEMQERKALVDNKLMALKYSLSSFSSSAAYFEQRAARSRARVTTSSTYLNQKKEQLVHLECCKREIEDALGKVQRSEAELRNNLALLKSKLEEENRRQENEKVLFAIDNIEKVDHPQRNWNLGGKATELLKSEEEKTKLQTELKLCRERLGVVKREFEDLTKKSWKIDSDLQTVQMEIQKSSRSVEEMELAHQAVLQEQEALLEIREKGKTEIESMILEYMQHVFEADLKEAEMRIVEEELQLELRRMDELRVLRAAAAEKKAQLLEHTKSKSCLFSEKMQEELKNVWSYLFEAKSLLV</sequence>
<dbReference type="GO" id="GO:0003777">
    <property type="term" value="F:microtubule motor activity"/>
    <property type="evidence" value="ECO:0007669"/>
    <property type="project" value="InterPro"/>
</dbReference>
<dbReference type="InterPro" id="IPR019821">
    <property type="entry name" value="Kinesin_motor_CS"/>
</dbReference>
<dbReference type="Proteomes" id="UP000027120">
    <property type="component" value="Unassembled WGS sequence"/>
</dbReference>
<comment type="caution">
    <text evidence="7">Lacks conserved residue(s) required for the propagation of feature annotation.</text>
</comment>
<dbReference type="Pfam" id="PF00225">
    <property type="entry name" value="Kinesin"/>
    <property type="match status" value="1"/>
</dbReference>
<keyword evidence="4 9" id="KW-0175">Coiled coil</keyword>
<organism evidence="11 12">
    <name type="scientific">Citrus sinensis</name>
    <name type="common">Sweet orange</name>
    <name type="synonym">Citrus aurantium var. sinensis</name>
    <dbReference type="NCBI Taxonomy" id="2711"/>
    <lineage>
        <taxon>Eukaryota</taxon>
        <taxon>Viridiplantae</taxon>
        <taxon>Streptophyta</taxon>
        <taxon>Embryophyta</taxon>
        <taxon>Tracheophyta</taxon>
        <taxon>Spermatophyta</taxon>
        <taxon>Magnoliopsida</taxon>
        <taxon>eudicotyledons</taxon>
        <taxon>Gunneridae</taxon>
        <taxon>Pentapetalae</taxon>
        <taxon>rosids</taxon>
        <taxon>malvids</taxon>
        <taxon>Sapindales</taxon>
        <taxon>Rutaceae</taxon>
        <taxon>Aurantioideae</taxon>
        <taxon>Citrus</taxon>
    </lineage>
</organism>
<dbReference type="GO" id="GO:0005819">
    <property type="term" value="C:spindle"/>
    <property type="evidence" value="ECO:0000318"/>
    <property type="project" value="GO_Central"/>
</dbReference>
<proteinExistence type="inferred from homology"/>
<dbReference type="InterPro" id="IPR001752">
    <property type="entry name" value="Kinesin_motor_dom"/>
</dbReference>
<accession>A0A067DQG6</accession>
<gene>
    <name evidence="11" type="ORF">CISIN_1g002212mg</name>
</gene>
<reference evidence="11 12" key="1">
    <citation type="submission" date="2014-04" db="EMBL/GenBank/DDBJ databases">
        <authorList>
            <consortium name="International Citrus Genome Consortium"/>
            <person name="Gmitter F."/>
            <person name="Chen C."/>
            <person name="Farmerie W."/>
            <person name="Harkins T."/>
            <person name="Desany B."/>
            <person name="Mohiuddin M."/>
            <person name="Kodira C."/>
            <person name="Borodovsky M."/>
            <person name="Lomsadze A."/>
            <person name="Burns P."/>
            <person name="Jenkins J."/>
            <person name="Prochnik S."/>
            <person name="Shu S."/>
            <person name="Chapman J."/>
            <person name="Pitluck S."/>
            <person name="Schmutz J."/>
            <person name="Rokhsar D."/>
        </authorList>
    </citation>
    <scope>NUCLEOTIDE SEQUENCE</scope>
</reference>
<evidence type="ECO:0000256" key="7">
    <source>
        <dbReference type="PROSITE-ProRule" id="PRU00283"/>
    </source>
</evidence>
<evidence type="ECO:0000313" key="12">
    <source>
        <dbReference type="Proteomes" id="UP000027120"/>
    </source>
</evidence>
<evidence type="ECO:0000256" key="2">
    <source>
        <dbReference type="ARBA" id="ARBA00022741"/>
    </source>
</evidence>
<keyword evidence="3 8" id="KW-0067">ATP-binding</keyword>
<dbReference type="GO" id="GO:0008017">
    <property type="term" value="F:microtubule binding"/>
    <property type="evidence" value="ECO:0007669"/>
    <property type="project" value="InterPro"/>
</dbReference>
<feature type="coiled-coil region" evidence="9">
    <location>
        <begin position="367"/>
        <end position="398"/>
    </location>
</feature>
<feature type="coiled-coil region" evidence="9">
    <location>
        <begin position="456"/>
        <end position="536"/>
    </location>
</feature>
<keyword evidence="2 8" id="KW-0547">Nucleotide-binding</keyword>
<dbReference type="InterPro" id="IPR027417">
    <property type="entry name" value="P-loop_NTPase"/>
</dbReference>
<evidence type="ECO:0000259" key="10">
    <source>
        <dbReference type="PROSITE" id="PS50067"/>
    </source>
</evidence>
<feature type="coiled-coil region" evidence="9">
    <location>
        <begin position="783"/>
        <end position="845"/>
    </location>
</feature>
<evidence type="ECO:0000256" key="5">
    <source>
        <dbReference type="ARBA" id="ARBA00023175"/>
    </source>
</evidence>
<dbReference type="GO" id="GO:0005874">
    <property type="term" value="C:microtubule"/>
    <property type="evidence" value="ECO:0007669"/>
    <property type="project" value="UniProtKB-KW"/>
</dbReference>
<dbReference type="AlphaFoldDB" id="A0A067DQG6"/>
<evidence type="ECO:0000256" key="6">
    <source>
        <dbReference type="ARBA" id="ARBA00034488"/>
    </source>
</evidence>
<feature type="domain" description="Kinesin motor" evidence="10">
    <location>
        <begin position="1"/>
        <end position="135"/>
    </location>
</feature>
<evidence type="ECO:0000256" key="8">
    <source>
        <dbReference type="RuleBase" id="RU000394"/>
    </source>
</evidence>
<feature type="coiled-coil region" evidence="9">
    <location>
        <begin position="713"/>
        <end position="755"/>
    </location>
</feature>
<dbReference type="PRINTS" id="PR00380">
    <property type="entry name" value="KINESINHEAVY"/>
</dbReference>
<name>A0A067DQG6_CITSI</name>
<evidence type="ECO:0000256" key="9">
    <source>
        <dbReference type="SAM" id="Coils"/>
    </source>
</evidence>